<accession>A0A8X6UZT1</accession>
<reference evidence="1" key="1">
    <citation type="submission" date="2020-08" db="EMBL/GenBank/DDBJ databases">
        <title>Multicomponent nature underlies the extraordinary mechanical properties of spider dragline silk.</title>
        <authorList>
            <person name="Kono N."/>
            <person name="Nakamura H."/>
            <person name="Mori M."/>
            <person name="Yoshida Y."/>
            <person name="Ohtoshi R."/>
            <person name="Malay A.D."/>
            <person name="Moran D.A.P."/>
            <person name="Tomita M."/>
            <person name="Numata K."/>
            <person name="Arakawa K."/>
        </authorList>
    </citation>
    <scope>NUCLEOTIDE SEQUENCE</scope>
</reference>
<evidence type="ECO:0000313" key="1">
    <source>
        <dbReference type="EMBL" id="GFX90017.1"/>
    </source>
</evidence>
<dbReference type="EMBL" id="BMAU01021087">
    <property type="protein sequence ID" value="GFX90017.1"/>
    <property type="molecule type" value="Genomic_DNA"/>
</dbReference>
<proteinExistence type="predicted"/>
<evidence type="ECO:0000313" key="2">
    <source>
        <dbReference type="Proteomes" id="UP000887159"/>
    </source>
</evidence>
<comment type="caution">
    <text evidence="1">The sequence shown here is derived from an EMBL/GenBank/DDBJ whole genome shotgun (WGS) entry which is preliminary data.</text>
</comment>
<sequence>MESVPEPNEIGNIIEEVVDLARQINSEVDSDNLQKLLDSHNKEQVIDEIIEMYEQKQDVEELESLISVQLEDRMTVGNLTESLSSVEKGLKSFENTGESGIHSTNLTG</sequence>
<dbReference type="AlphaFoldDB" id="A0A8X6UZT1"/>
<organism evidence="1 2">
    <name type="scientific">Trichonephila clavipes</name>
    <name type="common">Golden silk orbweaver</name>
    <name type="synonym">Nephila clavipes</name>
    <dbReference type="NCBI Taxonomy" id="2585209"/>
    <lineage>
        <taxon>Eukaryota</taxon>
        <taxon>Metazoa</taxon>
        <taxon>Ecdysozoa</taxon>
        <taxon>Arthropoda</taxon>
        <taxon>Chelicerata</taxon>
        <taxon>Arachnida</taxon>
        <taxon>Araneae</taxon>
        <taxon>Araneomorphae</taxon>
        <taxon>Entelegynae</taxon>
        <taxon>Araneoidea</taxon>
        <taxon>Nephilidae</taxon>
        <taxon>Trichonephila</taxon>
    </lineage>
</organism>
<name>A0A8X6UZT1_TRICX</name>
<gene>
    <name evidence="1" type="primary">TIGD1</name>
    <name evidence="1" type="ORF">TNCV_887151</name>
</gene>
<protein>
    <submittedName>
        <fullName evidence="1">Tigger transposable element-derived protein 1</fullName>
    </submittedName>
</protein>
<dbReference type="Proteomes" id="UP000887159">
    <property type="component" value="Unassembled WGS sequence"/>
</dbReference>
<keyword evidence="2" id="KW-1185">Reference proteome</keyword>